<dbReference type="AlphaFoldDB" id="A0A2J6SMN6"/>
<dbReference type="EMBL" id="KZ613912">
    <property type="protein sequence ID" value="PMD52028.1"/>
    <property type="molecule type" value="Genomic_DNA"/>
</dbReference>
<feature type="transmembrane region" description="Helical" evidence="1">
    <location>
        <begin position="45"/>
        <end position="66"/>
    </location>
</feature>
<dbReference type="OrthoDB" id="3642826at2759"/>
<dbReference type="RefSeq" id="XP_024728932.1">
    <property type="nucleotide sequence ID" value="XM_024876142.1"/>
</dbReference>
<reference evidence="2 3" key="1">
    <citation type="submission" date="2016-04" db="EMBL/GenBank/DDBJ databases">
        <title>A degradative enzymes factory behind the ericoid mycorrhizal symbiosis.</title>
        <authorList>
            <consortium name="DOE Joint Genome Institute"/>
            <person name="Martino E."/>
            <person name="Morin E."/>
            <person name="Grelet G."/>
            <person name="Kuo A."/>
            <person name="Kohler A."/>
            <person name="Daghino S."/>
            <person name="Barry K."/>
            <person name="Choi C."/>
            <person name="Cichocki N."/>
            <person name="Clum A."/>
            <person name="Copeland A."/>
            <person name="Hainaut M."/>
            <person name="Haridas S."/>
            <person name="Labutti K."/>
            <person name="Lindquist E."/>
            <person name="Lipzen A."/>
            <person name="Khouja H.-R."/>
            <person name="Murat C."/>
            <person name="Ohm R."/>
            <person name="Olson A."/>
            <person name="Spatafora J."/>
            <person name="Veneault-Fourrey C."/>
            <person name="Henrissat B."/>
            <person name="Grigoriev I."/>
            <person name="Martin F."/>
            <person name="Perotto S."/>
        </authorList>
    </citation>
    <scope>NUCLEOTIDE SEQUENCE [LARGE SCALE GENOMIC DNA]</scope>
    <source>
        <strain evidence="2 3">E</strain>
    </source>
</reference>
<keyword evidence="1" id="KW-0472">Membrane</keyword>
<keyword evidence="1" id="KW-1133">Transmembrane helix</keyword>
<dbReference type="GeneID" id="36584221"/>
<evidence type="ECO:0000313" key="3">
    <source>
        <dbReference type="Proteomes" id="UP000235371"/>
    </source>
</evidence>
<feature type="transmembrane region" description="Helical" evidence="1">
    <location>
        <begin position="78"/>
        <end position="95"/>
    </location>
</feature>
<evidence type="ECO:0000256" key="1">
    <source>
        <dbReference type="SAM" id="Phobius"/>
    </source>
</evidence>
<feature type="non-terminal residue" evidence="2">
    <location>
        <position position="1"/>
    </location>
</feature>
<name>A0A2J6SMN6_9HELO</name>
<keyword evidence="3" id="KW-1185">Reference proteome</keyword>
<protein>
    <submittedName>
        <fullName evidence="2">Uncharacterized protein</fullName>
    </submittedName>
</protein>
<organism evidence="2 3">
    <name type="scientific">Hyaloscypha bicolor E</name>
    <dbReference type="NCBI Taxonomy" id="1095630"/>
    <lineage>
        <taxon>Eukaryota</taxon>
        <taxon>Fungi</taxon>
        <taxon>Dikarya</taxon>
        <taxon>Ascomycota</taxon>
        <taxon>Pezizomycotina</taxon>
        <taxon>Leotiomycetes</taxon>
        <taxon>Helotiales</taxon>
        <taxon>Hyaloscyphaceae</taxon>
        <taxon>Hyaloscypha</taxon>
        <taxon>Hyaloscypha bicolor</taxon>
    </lineage>
</organism>
<proteinExistence type="predicted"/>
<accession>A0A2J6SMN6</accession>
<keyword evidence="1" id="KW-0812">Transmembrane</keyword>
<gene>
    <name evidence="2" type="ORF">K444DRAFT_545552</name>
</gene>
<sequence>TTFATGVIPSQGPVTNVVIAGETLTPGGKITVGIDVLSLEPSGTAITVVGTVTIGGGMMTVTATAAPKKNAGEKRRGGVIFVALQISFVALAVWLH</sequence>
<dbReference type="Proteomes" id="UP000235371">
    <property type="component" value="Unassembled WGS sequence"/>
</dbReference>
<dbReference type="InParanoid" id="A0A2J6SMN6"/>
<evidence type="ECO:0000313" key="2">
    <source>
        <dbReference type="EMBL" id="PMD52028.1"/>
    </source>
</evidence>